<keyword evidence="2" id="KW-0678">Repressor</keyword>
<evidence type="ECO:0000256" key="2">
    <source>
        <dbReference type="HAMAP-Rule" id="MF_01477"/>
    </source>
</evidence>
<dbReference type="SUPFAM" id="SSF81301">
    <property type="entry name" value="Nucleotidyltransferase"/>
    <property type="match status" value="1"/>
</dbReference>
<keyword evidence="2" id="KW-0963">Cytoplasm</keyword>
<keyword evidence="4" id="KW-1185">Reference proteome</keyword>
<dbReference type="InterPro" id="IPR043519">
    <property type="entry name" value="NT_sf"/>
</dbReference>
<reference evidence="3 4" key="1">
    <citation type="journal article" date="2015" name="Genome Announc.">
        <title>Genome Sequence of 'Candidatus Thioglobus singularis' Strain PS1, a Mixotroph from the SUP05 Clade of Marine Gammaproteobacteria.</title>
        <authorList>
            <person name="Marshall K.T."/>
            <person name="Morris R.M."/>
        </authorList>
    </citation>
    <scope>NUCLEOTIDE SEQUENCE [LARGE SCALE GENOMIC DNA]</scope>
    <source>
        <strain evidence="3 4">PS1</strain>
    </source>
</reference>
<organism evidence="3 4">
    <name type="scientific">Candidatus Pseudothioglobus singularis PS1</name>
    <dbReference type="NCBI Taxonomy" id="1125411"/>
    <lineage>
        <taxon>Bacteria</taxon>
        <taxon>Pseudomonadati</taxon>
        <taxon>Pseudomonadota</taxon>
        <taxon>Gammaproteobacteria</taxon>
        <taxon>Candidatus Pseudothioglobaceae</taxon>
        <taxon>Candidatus Pseudothioglobus</taxon>
    </lineage>
</organism>
<comment type="subunit">
    <text evidence="2">Interacts with ribosomal protein uL14 (rplN).</text>
</comment>
<dbReference type="InterPro" id="IPR004394">
    <property type="entry name" value="Iojap/RsfS/C7orf30"/>
</dbReference>
<dbReference type="GO" id="GO:0043023">
    <property type="term" value="F:ribosomal large subunit binding"/>
    <property type="evidence" value="ECO:0007669"/>
    <property type="project" value="TreeGrafter"/>
</dbReference>
<dbReference type="HAMAP" id="MF_01477">
    <property type="entry name" value="Iojap_RsfS"/>
    <property type="match status" value="1"/>
</dbReference>
<accession>A0A0M4LHB6</accession>
<dbReference type="PANTHER" id="PTHR21043">
    <property type="entry name" value="IOJAP SUPERFAMILY ORTHOLOG"/>
    <property type="match status" value="1"/>
</dbReference>
<evidence type="ECO:0000256" key="1">
    <source>
        <dbReference type="ARBA" id="ARBA00010574"/>
    </source>
</evidence>
<dbReference type="OrthoDB" id="9793681at2"/>
<evidence type="ECO:0000313" key="4">
    <source>
        <dbReference type="Proteomes" id="UP000068905"/>
    </source>
</evidence>
<comment type="subcellular location">
    <subcellularLocation>
        <location evidence="2">Cytoplasm</location>
    </subcellularLocation>
</comment>
<dbReference type="GO" id="GO:0017148">
    <property type="term" value="P:negative regulation of translation"/>
    <property type="evidence" value="ECO:0007669"/>
    <property type="project" value="UniProtKB-UniRule"/>
</dbReference>
<sequence length="111" mass="12529">MKLAEQIKVVENVIDDLKGENIVTLNIMKQSDDMEAIIITTGRSIQHVRGIANNVSSEAKRLNMPVLGTEGTESSEWALVDLGEVVVHVMTEKTREFYKLEKLWSIDKDED</sequence>
<dbReference type="Gene3D" id="3.30.460.10">
    <property type="entry name" value="Beta Polymerase, domain 2"/>
    <property type="match status" value="1"/>
</dbReference>
<evidence type="ECO:0000313" key="3">
    <source>
        <dbReference type="EMBL" id="ALE02202.1"/>
    </source>
</evidence>
<dbReference type="NCBIfam" id="TIGR00090">
    <property type="entry name" value="rsfS_iojap_ybeB"/>
    <property type="match status" value="1"/>
</dbReference>
<dbReference type="PANTHER" id="PTHR21043:SF0">
    <property type="entry name" value="MITOCHONDRIAL ASSEMBLY OF RIBOSOMAL LARGE SUBUNIT PROTEIN 1"/>
    <property type="match status" value="1"/>
</dbReference>
<gene>
    <name evidence="2" type="primary">rsfS</name>
    <name evidence="3" type="ORF">W908_06460</name>
</gene>
<dbReference type="EMBL" id="CP006911">
    <property type="protein sequence ID" value="ALE02202.1"/>
    <property type="molecule type" value="Genomic_DNA"/>
</dbReference>
<comment type="function">
    <text evidence="2">Functions as a ribosomal silencing factor. Interacts with ribosomal protein uL14 (rplN), blocking formation of intersubunit bridge B8. Prevents association of the 30S and 50S ribosomal subunits and the formation of functional ribosomes, thus repressing translation.</text>
</comment>
<protein>
    <recommendedName>
        <fullName evidence="2">Ribosomal silencing factor RsfS</fullName>
    </recommendedName>
</protein>
<dbReference type="RefSeq" id="WP_053820411.1">
    <property type="nucleotide sequence ID" value="NZ_CP006911.1"/>
</dbReference>
<proteinExistence type="inferred from homology"/>
<dbReference type="GO" id="GO:0005737">
    <property type="term" value="C:cytoplasm"/>
    <property type="evidence" value="ECO:0007669"/>
    <property type="project" value="UniProtKB-SubCell"/>
</dbReference>
<dbReference type="GO" id="GO:0042256">
    <property type="term" value="P:cytosolic ribosome assembly"/>
    <property type="evidence" value="ECO:0007669"/>
    <property type="project" value="UniProtKB-UniRule"/>
</dbReference>
<dbReference type="Pfam" id="PF02410">
    <property type="entry name" value="RsfS"/>
    <property type="match status" value="1"/>
</dbReference>
<dbReference type="STRING" id="1125411.W908_06460"/>
<dbReference type="KEGG" id="tsn:W908_06460"/>
<dbReference type="AlphaFoldDB" id="A0A0M4LHB6"/>
<dbReference type="Proteomes" id="UP000068905">
    <property type="component" value="Chromosome"/>
</dbReference>
<keyword evidence="2" id="KW-0810">Translation regulation</keyword>
<name>A0A0M4LHB6_9GAMM</name>
<dbReference type="GO" id="GO:0090071">
    <property type="term" value="P:negative regulation of ribosome biogenesis"/>
    <property type="evidence" value="ECO:0007669"/>
    <property type="project" value="UniProtKB-UniRule"/>
</dbReference>
<comment type="similarity">
    <text evidence="1 2">Belongs to the Iojap/RsfS family.</text>
</comment>